<keyword evidence="2" id="KW-1185">Reference proteome</keyword>
<accession>A0ABT0ZRL4</accession>
<gene>
    <name evidence="1" type="ORF">NFX39_05885</name>
</gene>
<reference evidence="1 2" key="1">
    <citation type="submission" date="2022-06" db="EMBL/GenBank/DDBJ databases">
        <title>Fructobacillus taiwanensis sp. nov., isolated from the honeybee.</title>
        <authorList>
            <person name="Chen Y.-S."/>
            <person name="Wang L.-T."/>
            <person name="Lee Y.-S."/>
            <person name="Chang Y.-C."/>
            <person name="Wu H.-C."/>
            <person name="Liao C.-Y."/>
            <person name="Chen W.-H."/>
            <person name="Deng J.-N."/>
            <person name="Wang Y.-H."/>
        </authorList>
    </citation>
    <scope>NUCLEOTIDE SEQUENCE [LARGE SCALE GENOMIC DNA]</scope>
    <source>
        <strain evidence="1 2">W13</strain>
    </source>
</reference>
<protein>
    <recommendedName>
        <fullName evidence="3">DUF4325 domain-containing protein</fullName>
    </recommendedName>
</protein>
<proteinExistence type="predicted"/>
<evidence type="ECO:0008006" key="3">
    <source>
        <dbReference type="Google" id="ProtNLM"/>
    </source>
</evidence>
<comment type="caution">
    <text evidence="1">The sequence shown here is derived from an EMBL/GenBank/DDBJ whole genome shotgun (WGS) entry which is preliminary data.</text>
</comment>
<organism evidence="1 2">
    <name type="scientific">Fructobacillus apis</name>
    <dbReference type="NCBI Taxonomy" id="2935017"/>
    <lineage>
        <taxon>Bacteria</taxon>
        <taxon>Bacillati</taxon>
        <taxon>Bacillota</taxon>
        <taxon>Bacilli</taxon>
        <taxon>Lactobacillales</taxon>
        <taxon>Lactobacillaceae</taxon>
        <taxon>Fructobacillus</taxon>
    </lineage>
</organism>
<evidence type="ECO:0000313" key="2">
    <source>
        <dbReference type="Proteomes" id="UP001523234"/>
    </source>
</evidence>
<sequence length="98" mass="11162">MKNVIELQLPISEGYALGGSDQARQIYEEQLKDKLTPEVINQGALIKFPEHIIIIGSCFMKALMEPFVQTLGAYQVRQKIHFQTSSEKLTKEVIRDIN</sequence>
<evidence type="ECO:0000313" key="1">
    <source>
        <dbReference type="EMBL" id="MCO0832607.1"/>
    </source>
</evidence>
<name>A0ABT0ZRL4_9LACO</name>
<dbReference type="Proteomes" id="UP001523234">
    <property type="component" value="Unassembled WGS sequence"/>
</dbReference>
<dbReference type="RefSeq" id="WP_252443934.1">
    <property type="nucleotide sequence ID" value="NZ_JAMWYK010000008.1"/>
</dbReference>
<dbReference type="EMBL" id="JAMWYK010000008">
    <property type="protein sequence ID" value="MCO0832607.1"/>
    <property type="molecule type" value="Genomic_DNA"/>
</dbReference>